<evidence type="ECO:0000313" key="7">
    <source>
        <dbReference type="Proteomes" id="UP000033048"/>
    </source>
</evidence>
<evidence type="ECO:0000259" key="4">
    <source>
        <dbReference type="PROSITE" id="PS50112"/>
    </source>
</evidence>
<dbReference type="CDD" id="cd17538">
    <property type="entry name" value="REC_D1_PleD-like"/>
    <property type="match status" value="1"/>
</dbReference>
<dbReference type="InterPro" id="IPR000014">
    <property type="entry name" value="PAS"/>
</dbReference>
<dbReference type="Pfam" id="PF00072">
    <property type="entry name" value="Response_reg"/>
    <property type="match status" value="1"/>
</dbReference>
<evidence type="ECO:0000259" key="2">
    <source>
        <dbReference type="PROSITE" id="PS50109"/>
    </source>
</evidence>
<feature type="domain" description="Histidine kinase" evidence="2">
    <location>
        <begin position="271"/>
        <end position="462"/>
    </location>
</feature>
<dbReference type="SMART" id="SM00387">
    <property type="entry name" value="HATPase_c"/>
    <property type="match status" value="1"/>
</dbReference>
<dbReference type="Proteomes" id="UP000033048">
    <property type="component" value="Chromosome"/>
</dbReference>
<dbReference type="KEGG" id="mmet:MCMEM_0128"/>
<dbReference type="GO" id="GO:0000160">
    <property type="term" value="P:phosphorelay signal transduction system"/>
    <property type="evidence" value="ECO:0007669"/>
    <property type="project" value="InterPro"/>
</dbReference>
<keyword evidence="7" id="KW-1185">Reference proteome</keyword>
<sequence>MEKSALPKILVIDDNQKILELMEAYLYPEYEVMTAYNGYEGLDIIEKENIDLVLADVMMPDIEGYEVCNILKNDPRTRFIPVIIVTALSNRKDRIKGFEAGADDFLTKPVDQLELKTRIRSLLKIKELNEKNESERNLARNYLDIAGVMLTVFDTEGKIQLMNKKGCEIIGCTDGSLIGENFYETLVPERYREMGIIQHQQFISGNTEGLESFEAPILTLDGEEREILWHNTPLRGRKDEITGILCSGEDITERKRAEEALLKAEEMHEKEIHHRIKNNLQIISSLLDLESSKFTDPGVVRAFEKSRDRVHSIAMANEEIYRSKEMGKVNFRNYVHDVVDYLYHMNEHQTEFININIESEDILMSFDDATHLGLILNELIMNSFKYAFPDGKGNIQIGFHRSDREFTLCVEDDGIGIPVKEISRTDTLGLELVAELVEQINGIIRIDGTSGTKYTITYQDQTHSKKDISFENKTQCKTNTAVNELL</sequence>
<accession>A0A0E3SNS3</accession>
<feature type="domain" description="PAC" evidence="5">
    <location>
        <begin position="211"/>
        <end position="263"/>
    </location>
</feature>
<dbReference type="AlphaFoldDB" id="A0A0E3SNS3"/>
<dbReference type="Gene3D" id="3.30.565.10">
    <property type="entry name" value="Histidine kinase-like ATPase, C-terminal domain"/>
    <property type="match status" value="1"/>
</dbReference>
<dbReference type="InterPro" id="IPR036890">
    <property type="entry name" value="HATPase_C_sf"/>
</dbReference>
<dbReference type="RefSeq" id="WP_052721236.1">
    <property type="nucleotide sequence ID" value="NZ_CP009518.1"/>
</dbReference>
<dbReference type="EMBL" id="CP009518">
    <property type="protein sequence ID" value="AKB84181.1"/>
    <property type="molecule type" value="Genomic_DNA"/>
</dbReference>
<dbReference type="InterPro" id="IPR005467">
    <property type="entry name" value="His_kinase_dom"/>
</dbReference>
<dbReference type="InterPro" id="IPR011006">
    <property type="entry name" value="CheY-like_superfamily"/>
</dbReference>
<dbReference type="PROSITE" id="PS50112">
    <property type="entry name" value="PAS"/>
    <property type="match status" value="1"/>
</dbReference>
<dbReference type="PATRIC" id="fig|1434104.5.peg.134"/>
<evidence type="ECO:0000313" key="6">
    <source>
        <dbReference type="EMBL" id="AKB84181.1"/>
    </source>
</evidence>
<dbReference type="InterPro" id="IPR013656">
    <property type="entry name" value="PAS_4"/>
</dbReference>
<organism evidence="6 7">
    <name type="scientific">Methanococcoides methylutens MM1</name>
    <dbReference type="NCBI Taxonomy" id="1434104"/>
    <lineage>
        <taxon>Archaea</taxon>
        <taxon>Methanobacteriati</taxon>
        <taxon>Methanobacteriota</taxon>
        <taxon>Stenosarchaea group</taxon>
        <taxon>Methanomicrobia</taxon>
        <taxon>Methanosarcinales</taxon>
        <taxon>Methanosarcinaceae</taxon>
        <taxon>Methanococcoides</taxon>
    </lineage>
</organism>
<keyword evidence="1" id="KW-0597">Phosphoprotein</keyword>
<dbReference type="SMART" id="SM00086">
    <property type="entry name" value="PAC"/>
    <property type="match status" value="1"/>
</dbReference>
<gene>
    <name evidence="6" type="ORF">MCMEM_0128</name>
</gene>
<protein>
    <submittedName>
        <fullName evidence="6">Pole remodelling regulatory diguanylate cyclase</fullName>
    </submittedName>
</protein>
<dbReference type="SUPFAM" id="SSF52172">
    <property type="entry name" value="CheY-like"/>
    <property type="match status" value="1"/>
</dbReference>
<dbReference type="SMART" id="SM00448">
    <property type="entry name" value="REC"/>
    <property type="match status" value="1"/>
</dbReference>
<dbReference type="Pfam" id="PF08448">
    <property type="entry name" value="PAS_4"/>
    <property type="match status" value="1"/>
</dbReference>
<dbReference type="PANTHER" id="PTHR43065">
    <property type="entry name" value="SENSOR HISTIDINE KINASE"/>
    <property type="match status" value="1"/>
</dbReference>
<dbReference type="InterPro" id="IPR035965">
    <property type="entry name" value="PAS-like_dom_sf"/>
</dbReference>
<dbReference type="OrthoDB" id="9652at2157"/>
<dbReference type="SUPFAM" id="SSF55874">
    <property type="entry name" value="ATPase domain of HSP90 chaperone/DNA topoisomerase II/histidine kinase"/>
    <property type="match status" value="1"/>
</dbReference>
<evidence type="ECO:0000259" key="3">
    <source>
        <dbReference type="PROSITE" id="PS50110"/>
    </source>
</evidence>
<evidence type="ECO:0000259" key="5">
    <source>
        <dbReference type="PROSITE" id="PS50113"/>
    </source>
</evidence>
<dbReference type="PROSITE" id="PS50113">
    <property type="entry name" value="PAC"/>
    <property type="match status" value="1"/>
</dbReference>
<dbReference type="InterPro" id="IPR001610">
    <property type="entry name" value="PAC"/>
</dbReference>
<dbReference type="PROSITE" id="PS50110">
    <property type="entry name" value="RESPONSE_REGULATORY"/>
    <property type="match status" value="1"/>
</dbReference>
<dbReference type="PROSITE" id="PS50109">
    <property type="entry name" value="HIS_KIN"/>
    <property type="match status" value="1"/>
</dbReference>
<dbReference type="Pfam" id="PF07568">
    <property type="entry name" value="HisKA_2"/>
    <property type="match status" value="1"/>
</dbReference>
<dbReference type="Gene3D" id="3.30.450.20">
    <property type="entry name" value="PAS domain"/>
    <property type="match status" value="1"/>
</dbReference>
<dbReference type="InterPro" id="IPR001789">
    <property type="entry name" value="Sig_transdc_resp-reg_receiver"/>
</dbReference>
<feature type="modified residue" description="4-aspartylphosphate" evidence="1">
    <location>
        <position position="56"/>
    </location>
</feature>
<feature type="domain" description="PAS" evidence="4">
    <location>
        <begin position="135"/>
        <end position="189"/>
    </location>
</feature>
<dbReference type="STRING" id="1434104.MCMEM_0128"/>
<dbReference type="GeneID" id="24892599"/>
<dbReference type="Pfam" id="PF02518">
    <property type="entry name" value="HATPase_c"/>
    <property type="match status" value="1"/>
</dbReference>
<dbReference type="NCBIfam" id="TIGR00229">
    <property type="entry name" value="sensory_box"/>
    <property type="match status" value="1"/>
</dbReference>
<evidence type="ECO:0000256" key="1">
    <source>
        <dbReference type="PROSITE-ProRule" id="PRU00169"/>
    </source>
</evidence>
<proteinExistence type="predicted"/>
<dbReference type="SUPFAM" id="SSF55785">
    <property type="entry name" value="PYP-like sensor domain (PAS domain)"/>
    <property type="match status" value="1"/>
</dbReference>
<dbReference type="CDD" id="cd00130">
    <property type="entry name" value="PAS"/>
    <property type="match status" value="1"/>
</dbReference>
<dbReference type="InterPro" id="IPR003594">
    <property type="entry name" value="HATPase_dom"/>
</dbReference>
<dbReference type="InterPro" id="IPR000700">
    <property type="entry name" value="PAS-assoc_C"/>
</dbReference>
<dbReference type="Gene3D" id="3.40.50.2300">
    <property type="match status" value="1"/>
</dbReference>
<dbReference type="HOGENOM" id="CLU_000445_114_72_2"/>
<dbReference type="PANTHER" id="PTHR43065:SF23">
    <property type="entry name" value="SENSOR HISTIDINE KINASE PDTAS"/>
    <property type="match status" value="1"/>
</dbReference>
<feature type="domain" description="Response regulatory" evidence="3">
    <location>
        <begin position="8"/>
        <end position="123"/>
    </location>
</feature>
<reference evidence="6 7" key="1">
    <citation type="submission" date="2014-07" db="EMBL/GenBank/DDBJ databases">
        <title>Methanogenic archaea and the global carbon cycle.</title>
        <authorList>
            <person name="Henriksen J.R."/>
            <person name="Luke J."/>
            <person name="Reinhart S."/>
            <person name="Benedict M.N."/>
            <person name="Youngblut N.D."/>
            <person name="Metcalf M.E."/>
            <person name="Whitaker R.J."/>
            <person name="Metcalf W.W."/>
        </authorList>
    </citation>
    <scope>NUCLEOTIDE SEQUENCE [LARGE SCALE GENOMIC DNA]</scope>
    <source>
        <strain evidence="6 7">MM1</strain>
    </source>
</reference>
<dbReference type="InterPro" id="IPR011495">
    <property type="entry name" value="Sig_transdc_His_kin_sub2_dim/P"/>
</dbReference>
<name>A0A0E3SNS3_METMT</name>